<dbReference type="RefSeq" id="WP_093954080.1">
    <property type="nucleotide sequence ID" value="NZ_NMUL01000078.1"/>
</dbReference>
<dbReference type="InterPro" id="IPR049900">
    <property type="entry name" value="PKS_mFAS_DH"/>
</dbReference>
<dbReference type="Pfam" id="PF02801">
    <property type="entry name" value="Ketoacyl-synt_C"/>
    <property type="match status" value="1"/>
</dbReference>
<dbReference type="SMART" id="SM00827">
    <property type="entry name" value="PKS_AT"/>
    <property type="match status" value="1"/>
</dbReference>
<feature type="active site" description="Proton donor; for dehydratase activity" evidence="4">
    <location>
        <position position="1092"/>
    </location>
</feature>
<dbReference type="InterPro" id="IPR006162">
    <property type="entry name" value="Ppantetheine_attach_site"/>
</dbReference>
<feature type="domain" description="PKS/mFAS DH" evidence="7">
    <location>
        <begin position="900"/>
        <end position="1173"/>
    </location>
</feature>
<dbReference type="GO" id="GO:0005737">
    <property type="term" value="C:cytoplasm"/>
    <property type="evidence" value="ECO:0007669"/>
    <property type="project" value="TreeGrafter"/>
</dbReference>
<proteinExistence type="predicted"/>
<dbReference type="InterPro" id="IPR036736">
    <property type="entry name" value="ACP-like_sf"/>
</dbReference>
<feature type="region of interest" description="C-terminal hotdog fold" evidence="4">
    <location>
        <begin position="1035"/>
        <end position="1173"/>
    </location>
</feature>
<dbReference type="InterPro" id="IPR057326">
    <property type="entry name" value="KR_dom"/>
</dbReference>
<accession>A0A229SLI7</accession>
<dbReference type="GO" id="GO:0071770">
    <property type="term" value="P:DIM/DIP cell wall layer assembly"/>
    <property type="evidence" value="ECO:0007669"/>
    <property type="project" value="TreeGrafter"/>
</dbReference>
<evidence type="ECO:0000313" key="9">
    <source>
        <dbReference type="Proteomes" id="UP000215199"/>
    </source>
</evidence>
<dbReference type="InterPro" id="IPR020841">
    <property type="entry name" value="PKS_Beta-ketoAc_synthase_dom"/>
</dbReference>
<dbReference type="Gene3D" id="3.30.70.3290">
    <property type="match status" value="1"/>
</dbReference>
<sequence>MSQDVEFTESVAVVGMSCRFAPDLDSLDKFWEFLVDGRDSVREMPDKRWQPYAAVSPQATNILRNTTRKGAFLDDIEGFDADFFGISPKEADFLDPQQRIVLELAWEALVNAGLPPHLLRGTEAGVFVAANSNDYGRRLLEDVGRTGAYAVNGTTYYGIANRISYFLDLRGPSLAVDTACAGSLTALHLACQSLRVGETPVAIVGGVNIMASPTLNIALEGAGALAPDGKSKAFAADADGYGRGEGAGVVVLKLLSDARRDGDDVLAIVAGGGVFQDGRSDGMMAPNSDAQEHMLRQAYLRAGISPRSVGYVEAHGTGTPVGDREEARALAAVFGAGRADEPCLIGSVKPNIGHVEAGSGIAGVIKTILALRNEELPPSLHTAPNPDFDWANSGLRLVDGRRAWPRGGQPRVAGVSSYGVGGSIAHVILREAPAAVPAALRAAVPEPVASVFPLSAASEAGVRALAGKTADWLAANPDVSLASVGTTLSRRRSHLAQRGAVVAGSVTELTERLRNLAEGTPGPGVVSARVPSDAGGKAVWVFSGHGAQWSGMGRKLLAEEPVFADAVDSLADVFRTELGWTPREAIVDGGPWSASHVQAMTFAIQIALAAVWRRHGATPGAVIGHSVGEIAAAVVAGALDVREAARFACRRAAALQPLAGRGGMALVSLGFDEASARLTGRADIEAAISASPGSTVISGDRAAVERLAEQWKADGVGVWTVDTDIAFHSRHVDDVTARVAAAAAELHPRSPAVPLYSTALADPRAADERGSGYWVANLRQPVRCAQAVGAAIEDGHRLFLEVSSHPVVAHSIKETLEHHGVEEATVACTLRRDQDEVATLLANFAELHCHGAEFDWSAEHPDAPQLPLPPAAWQHRPYWIFGDGAVGAGGLGAGHDPQRHSLLGGKTTVSGSPTRVVWQTHLDMDVRPYPLSHEVVGVEITPAASIINTFAEAASRDGQSAAITDIVLRTPLSVVPPRIVQIVESENTLRLSTRLAEDDDGGDEHEWITHTTAVVDPGVRLTDGHVDVAGLRERLPEASWEQVDTMFRRMGVGGYAFPWDLEELRRGDTDQLAVMTIEPDADHATSWAHVIDGALTISAVVVTPEDAPVLWMSRGIEKVVFDGPPPARIQVHSRRSPRSPIDTTDVQVADETGRIVCEVTGLRFAAVEHLGATAAGPRDLVHEITWKPLEADPESAEFEQVVLVGDPTLTPDLAEQIEALGVPVVRICTPNTHTHVPHECGCTVDLGEQLLAKPSAIVVAPSVIREGEVLETATERASWTLIRTIQRVGEIVSIGGDRVAPQRIWSLSRGVRKAGGEQSLVHGPLWGISRITAGEHPELWGGAIDVDEVDGRTGERILELLRHAAGAEDVISLSGDATEVARLTTIERPADGPGLQCRATGTYLVTGGLGGLGLEVAHWLADRGARRLLLAGRRGLPPRAEWDAVTDSQTRAQIDGVLALEAAGVTVRAVAVDITDAADVARELDPATHGLPPIRGVIHAAGVVNDALVDKVDQDGLREVLAPKARGGLVLHRQFPPGTLDFFVLFSSCGQFARLTGQTSYAAANSFLDTLAAHRNAGGHTETTSIGWTSWRGVGMSGDIASTMFEANARGLEAITASEAFRAWAFAERYDAPYQAILRVLPLPSHTARVPMFRDLAAIDGAAGEGDAAAEVDWTALSEPEARELVTDGVREQVGAELNLAPADVDLRRPLVELGVDSVMTVGLRVRLSRRFGLDFPPTILWAKPTVAALAGHITGILRGEAEAGEEQAEAA</sequence>
<keyword evidence="2" id="KW-0597">Phosphoprotein</keyword>
<dbReference type="InterPro" id="IPR014031">
    <property type="entry name" value="Ketoacyl_synth_C"/>
</dbReference>
<dbReference type="PANTHER" id="PTHR43775">
    <property type="entry name" value="FATTY ACID SYNTHASE"/>
    <property type="match status" value="1"/>
</dbReference>
<dbReference type="InterPro" id="IPR001227">
    <property type="entry name" value="Ac_transferase_dom_sf"/>
</dbReference>
<keyword evidence="3" id="KW-0808">Transferase</keyword>
<dbReference type="InterPro" id="IPR016036">
    <property type="entry name" value="Malonyl_transacylase_ACP-bd"/>
</dbReference>
<evidence type="ECO:0000313" key="8">
    <source>
        <dbReference type="EMBL" id="OXM59619.1"/>
    </source>
</evidence>
<dbReference type="InterPro" id="IPR020806">
    <property type="entry name" value="PKS_PP-bd"/>
</dbReference>
<name>A0A229SLI7_9PSEU</name>
<evidence type="ECO:0000259" key="5">
    <source>
        <dbReference type="PROSITE" id="PS50075"/>
    </source>
</evidence>
<keyword evidence="9" id="KW-1185">Reference proteome</keyword>
<dbReference type="OrthoDB" id="9778690at2"/>
<keyword evidence="1" id="KW-0596">Phosphopantetheine</keyword>
<dbReference type="Pfam" id="PF00109">
    <property type="entry name" value="ketoacyl-synt"/>
    <property type="match status" value="1"/>
</dbReference>
<dbReference type="SUPFAM" id="SSF53901">
    <property type="entry name" value="Thiolase-like"/>
    <property type="match status" value="1"/>
</dbReference>
<dbReference type="Gene3D" id="1.10.1200.10">
    <property type="entry name" value="ACP-like"/>
    <property type="match status" value="1"/>
</dbReference>
<feature type="active site" description="Proton acceptor; for dehydratase activity" evidence="4">
    <location>
        <position position="933"/>
    </location>
</feature>
<evidence type="ECO:0000256" key="3">
    <source>
        <dbReference type="ARBA" id="ARBA00022679"/>
    </source>
</evidence>
<dbReference type="InterPro" id="IPR036291">
    <property type="entry name" value="NAD(P)-bd_dom_sf"/>
</dbReference>
<dbReference type="Pfam" id="PF08659">
    <property type="entry name" value="KR"/>
    <property type="match status" value="1"/>
</dbReference>
<dbReference type="SUPFAM" id="SSF55048">
    <property type="entry name" value="Probable ACP-binding domain of malonyl-CoA ACP transacylase"/>
    <property type="match status" value="1"/>
</dbReference>
<feature type="domain" description="Ketosynthase family 3 (KS3)" evidence="6">
    <location>
        <begin position="8"/>
        <end position="431"/>
    </location>
</feature>
<dbReference type="InterPro" id="IPR014030">
    <property type="entry name" value="Ketoacyl_synth_N"/>
</dbReference>
<dbReference type="GO" id="GO:0006633">
    <property type="term" value="P:fatty acid biosynthetic process"/>
    <property type="evidence" value="ECO:0007669"/>
    <property type="project" value="TreeGrafter"/>
</dbReference>
<evidence type="ECO:0000259" key="6">
    <source>
        <dbReference type="PROSITE" id="PS52004"/>
    </source>
</evidence>
<gene>
    <name evidence="8" type="ORF">CF165_46875</name>
</gene>
<dbReference type="Gene3D" id="3.40.366.10">
    <property type="entry name" value="Malonyl-Coenzyme A Acyl Carrier Protein, domain 2"/>
    <property type="match status" value="1"/>
</dbReference>
<dbReference type="Pfam" id="PF21089">
    <property type="entry name" value="PKS_DH_N"/>
    <property type="match status" value="1"/>
</dbReference>
<dbReference type="InterPro" id="IPR016039">
    <property type="entry name" value="Thiolase-like"/>
</dbReference>
<dbReference type="SUPFAM" id="SSF51735">
    <property type="entry name" value="NAD(P)-binding Rossmann-fold domains"/>
    <property type="match status" value="2"/>
</dbReference>
<dbReference type="GO" id="GO:0004312">
    <property type="term" value="F:fatty acid synthase activity"/>
    <property type="evidence" value="ECO:0007669"/>
    <property type="project" value="TreeGrafter"/>
</dbReference>
<dbReference type="InterPro" id="IPR050091">
    <property type="entry name" value="PKS_NRPS_Biosynth_Enz"/>
</dbReference>
<dbReference type="Pfam" id="PF00698">
    <property type="entry name" value="Acyl_transf_1"/>
    <property type="match status" value="1"/>
</dbReference>
<dbReference type="SMART" id="SM00825">
    <property type="entry name" value="PKS_KS"/>
    <property type="match status" value="1"/>
</dbReference>
<evidence type="ECO:0000256" key="2">
    <source>
        <dbReference type="ARBA" id="ARBA00022553"/>
    </source>
</evidence>
<dbReference type="InterPro" id="IPR042104">
    <property type="entry name" value="PKS_dehydratase_sf"/>
</dbReference>
<dbReference type="InterPro" id="IPR013968">
    <property type="entry name" value="PKS_KR"/>
</dbReference>
<evidence type="ECO:0000256" key="4">
    <source>
        <dbReference type="PROSITE-ProRule" id="PRU01363"/>
    </source>
</evidence>
<dbReference type="PANTHER" id="PTHR43775:SF37">
    <property type="entry name" value="SI:DKEY-61P9.11"/>
    <property type="match status" value="1"/>
</dbReference>
<dbReference type="PROSITE" id="PS50075">
    <property type="entry name" value="CARRIER"/>
    <property type="match status" value="1"/>
</dbReference>
<dbReference type="Pfam" id="PF14765">
    <property type="entry name" value="PS-DH"/>
    <property type="match status" value="1"/>
</dbReference>
<evidence type="ECO:0000256" key="1">
    <source>
        <dbReference type="ARBA" id="ARBA00022450"/>
    </source>
</evidence>
<dbReference type="FunFam" id="3.40.47.10:FF:000019">
    <property type="entry name" value="Polyketide synthase type I"/>
    <property type="match status" value="1"/>
</dbReference>
<dbReference type="GO" id="GO:0031177">
    <property type="term" value="F:phosphopantetheine binding"/>
    <property type="evidence" value="ECO:0007669"/>
    <property type="project" value="InterPro"/>
</dbReference>
<dbReference type="SMART" id="SM00826">
    <property type="entry name" value="PKS_DH"/>
    <property type="match status" value="1"/>
</dbReference>
<dbReference type="InterPro" id="IPR049552">
    <property type="entry name" value="PKS_DH_N"/>
</dbReference>
<evidence type="ECO:0000259" key="7">
    <source>
        <dbReference type="PROSITE" id="PS52019"/>
    </source>
</evidence>
<dbReference type="InterPro" id="IPR014043">
    <property type="entry name" value="Acyl_transferase_dom"/>
</dbReference>
<protein>
    <submittedName>
        <fullName evidence="8">Type I polyketide synthase</fullName>
    </submittedName>
</protein>
<dbReference type="InterPro" id="IPR032821">
    <property type="entry name" value="PKS_assoc"/>
</dbReference>
<dbReference type="SMART" id="SM01294">
    <property type="entry name" value="PKS_PP_betabranch"/>
    <property type="match status" value="1"/>
</dbReference>
<reference evidence="9" key="1">
    <citation type="submission" date="2017-07" db="EMBL/GenBank/DDBJ databases">
        <title>Comparative genome mining reveals phylogenetic distribution patterns of secondary metabolites in Amycolatopsis.</title>
        <authorList>
            <person name="Adamek M."/>
            <person name="Alanjary M."/>
            <person name="Sales-Ortells H."/>
            <person name="Goodfellow M."/>
            <person name="Bull A.T."/>
            <person name="Kalinowski J."/>
            <person name="Ziemert N."/>
        </authorList>
    </citation>
    <scope>NUCLEOTIDE SEQUENCE [LARGE SCALE GENOMIC DNA]</scope>
    <source>
        <strain evidence="9">H5</strain>
    </source>
</reference>
<dbReference type="InterPro" id="IPR020807">
    <property type="entry name" value="PKS_DH"/>
</dbReference>
<dbReference type="SMART" id="SM00823">
    <property type="entry name" value="PKS_PP"/>
    <property type="match status" value="1"/>
</dbReference>
<dbReference type="InterPro" id="IPR009081">
    <property type="entry name" value="PP-bd_ACP"/>
</dbReference>
<dbReference type="PROSITE" id="PS52019">
    <property type="entry name" value="PKS_MFAS_DH"/>
    <property type="match status" value="1"/>
</dbReference>
<dbReference type="PROSITE" id="PS00012">
    <property type="entry name" value="PHOSPHOPANTETHEINE"/>
    <property type="match status" value="1"/>
</dbReference>
<feature type="domain" description="Carrier" evidence="5">
    <location>
        <begin position="1680"/>
        <end position="1758"/>
    </location>
</feature>
<dbReference type="SMART" id="SM00822">
    <property type="entry name" value="PKS_KR"/>
    <property type="match status" value="1"/>
</dbReference>
<dbReference type="PROSITE" id="PS52004">
    <property type="entry name" value="KS3_2"/>
    <property type="match status" value="1"/>
</dbReference>
<feature type="region of interest" description="N-terminal hotdog fold" evidence="4">
    <location>
        <begin position="900"/>
        <end position="1022"/>
    </location>
</feature>
<dbReference type="Gene3D" id="3.40.50.720">
    <property type="entry name" value="NAD(P)-binding Rossmann-like Domain"/>
    <property type="match status" value="1"/>
</dbReference>
<dbReference type="Gene3D" id="3.40.47.10">
    <property type="match status" value="1"/>
</dbReference>
<dbReference type="SUPFAM" id="SSF47336">
    <property type="entry name" value="ACP-like"/>
    <property type="match status" value="1"/>
</dbReference>
<dbReference type="EMBL" id="NMUL01000078">
    <property type="protein sequence ID" value="OXM59619.1"/>
    <property type="molecule type" value="Genomic_DNA"/>
</dbReference>
<comment type="caution">
    <text evidence="8">The sequence shown here is derived from an EMBL/GenBank/DDBJ whole genome shotgun (WGS) entry which is preliminary data.</text>
</comment>
<dbReference type="InterPro" id="IPR049551">
    <property type="entry name" value="PKS_DH_C"/>
</dbReference>
<organism evidence="8 9">
    <name type="scientific">Amycolatopsis vastitatis</name>
    <dbReference type="NCBI Taxonomy" id="1905142"/>
    <lineage>
        <taxon>Bacteria</taxon>
        <taxon>Bacillati</taxon>
        <taxon>Actinomycetota</taxon>
        <taxon>Actinomycetes</taxon>
        <taxon>Pseudonocardiales</taxon>
        <taxon>Pseudonocardiaceae</taxon>
        <taxon>Amycolatopsis</taxon>
    </lineage>
</organism>
<dbReference type="CDD" id="cd00833">
    <property type="entry name" value="PKS"/>
    <property type="match status" value="1"/>
</dbReference>
<dbReference type="Pfam" id="PF00550">
    <property type="entry name" value="PP-binding"/>
    <property type="match status" value="1"/>
</dbReference>
<dbReference type="GO" id="GO:0005886">
    <property type="term" value="C:plasma membrane"/>
    <property type="evidence" value="ECO:0007669"/>
    <property type="project" value="TreeGrafter"/>
</dbReference>
<dbReference type="Proteomes" id="UP000215199">
    <property type="component" value="Unassembled WGS sequence"/>
</dbReference>
<dbReference type="InterPro" id="IPR016035">
    <property type="entry name" value="Acyl_Trfase/lysoPLipase"/>
</dbReference>
<dbReference type="SUPFAM" id="SSF52151">
    <property type="entry name" value="FabD/lysophospholipase-like"/>
    <property type="match status" value="1"/>
</dbReference>
<dbReference type="Gene3D" id="3.10.129.110">
    <property type="entry name" value="Polyketide synthase dehydratase"/>
    <property type="match status" value="1"/>
</dbReference>
<dbReference type="Pfam" id="PF16197">
    <property type="entry name" value="KAsynt_C_assoc"/>
    <property type="match status" value="1"/>
</dbReference>